<name>A0A562TL35_9SPHI</name>
<proteinExistence type="predicted"/>
<keyword evidence="2" id="KW-1185">Reference proteome</keyword>
<dbReference type="EMBL" id="VLLI01000023">
    <property type="protein sequence ID" value="TWI93938.1"/>
    <property type="molecule type" value="Genomic_DNA"/>
</dbReference>
<organism evidence="1 2">
    <name type="scientific">Mucilaginibacter frigoritolerans</name>
    <dbReference type="NCBI Taxonomy" id="652788"/>
    <lineage>
        <taxon>Bacteria</taxon>
        <taxon>Pseudomonadati</taxon>
        <taxon>Bacteroidota</taxon>
        <taxon>Sphingobacteriia</taxon>
        <taxon>Sphingobacteriales</taxon>
        <taxon>Sphingobacteriaceae</taxon>
        <taxon>Mucilaginibacter</taxon>
    </lineage>
</organism>
<accession>A0A562TL35</accession>
<evidence type="ECO:0000313" key="2">
    <source>
        <dbReference type="Proteomes" id="UP000317010"/>
    </source>
</evidence>
<sequence>MEQNKKSVTPDRAVKILAKYNVKVTSEQAEKILEFMNKLAQIAVDVYVDNPCKSDINDIEHPIK</sequence>
<gene>
    <name evidence="1" type="ORF">JN11_04903</name>
</gene>
<reference evidence="1 2" key="1">
    <citation type="submission" date="2019-07" db="EMBL/GenBank/DDBJ databases">
        <title>Genomic Encyclopedia of Archaeal and Bacterial Type Strains, Phase II (KMG-II): from individual species to whole genera.</title>
        <authorList>
            <person name="Goeker M."/>
        </authorList>
    </citation>
    <scope>NUCLEOTIDE SEQUENCE [LARGE SCALE GENOMIC DNA]</scope>
    <source>
        <strain evidence="1 2">ATCC BAA-1854</strain>
    </source>
</reference>
<evidence type="ECO:0000313" key="1">
    <source>
        <dbReference type="EMBL" id="TWI93938.1"/>
    </source>
</evidence>
<dbReference type="RefSeq" id="WP_144916831.1">
    <property type="nucleotide sequence ID" value="NZ_VLLI01000023.1"/>
</dbReference>
<dbReference type="AlphaFoldDB" id="A0A562TL35"/>
<comment type="caution">
    <text evidence="1">The sequence shown here is derived from an EMBL/GenBank/DDBJ whole genome shotgun (WGS) entry which is preliminary data.</text>
</comment>
<dbReference type="Proteomes" id="UP000317010">
    <property type="component" value="Unassembled WGS sequence"/>
</dbReference>
<protein>
    <submittedName>
        <fullName evidence="1">Uncharacterized protein DUF2624</fullName>
    </submittedName>
</protein>
<dbReference type="OrthoDB" id="773318at2"/>